<feature type="domain" description="RagB/SusD" evidence="6">
    <location>
        <begin position="359"/>
        <end position="455"/>
    </location>
</feature>
<dbReference type="EMBL" id="QLLL01000002">
    <property type="protein sequence ID" value="RAJ08579.1"/>
    <property type="molecule type" value="Genomic_DNA"/>
</dbReference>
<evidence type="ECO:0000259" key="6">
    <source>
        <dbReference type="Pfam" id="PF07980"/>
    </source>
</evidence>
<dbReference type="RefSeq" id="WP_111597050.1">
    <property type="nucleotide sequence ID" value="NZ_QLLL01000002.1"/>
</dbReference>
<evidence type="ECO:0000256" key="5">
    <source>
        <dbReference type="ARBA" id="ARBA00023237"/>
    </source>
</evidence>
<dbReference type="AlphaFoldDB" id="A0A327QVD6"/>
<name>A0A327QVD6_9BACT</name>
<dbReference type="Pfam" id="PF07980">
    <property type="entry name" value="SusD_RagB"/>
    <property type="match status" value="1"/>
</dbReference>
<dbReference type="GO" id="GO:0009279">
    <property type="term" value="C:cell outer membrane"/>
    <property type="evidence" value="ECO:0007669"/>
    <property type="project" value="UniProtKB-SubCell"/>
</dbReference>
<protein>
    <submittedName>
        <fullName evidence="8">SusD-like starch-binding protein associating with outer membrane</fullName>
    </submittedName>
</protein>
<keyword evidence="5" id="KW-0998">Cell outer membrane</keyword>
<dbReference type="Pfam" id="PF14322">
    <property type="entry name" value="SusD-like_3"/>
    <property type="match status" value="1"/>
</dbReference>
<comment type="subcellular location">
    <subcellularLocation>
        <location evidence="1">Cell outer membrane</location>
    </subcellularLocation>
</comment>
<accession>A0A327QVD6</accession>
<keyword evidence="4" id="KW-0472">Membrane</keyword>
<dbReference type="OrthoDB" id="1147023at2"/>
<evidence type="ECO:0000313" key="8">
    <source>
        <dbReference type="EMBL" id="RAJ08579.1"/>
    </source>
</evidence>
<keyword evidence="3" id="KW-0732">Signal</keyword>
<dbReference type="SUPFAM" id="SSF48452">
    <property type="entry name" value="TPR-like"/>
    <property type="match status" value="1"/>
</dbReference>
<keyword evidence="9" id="KW-1185">Reference proteome</keyword>
<organism evidence="8 9">
    <name type="scientific">Chitinophaga skermanii</name>
    <dbReference type="NCBI Taxonomy" id="331697"/>
    <lineage>
        <taxon>Bacteria</taxon>
        <taxon>Pseudomonadati</taxon>
        <taxon>Bacteroidota</taxon>
        <taxon>Chitinophagia</taxon>
        <taxon>Chitinophagales</taxon>
        <taxon>Chitinophagaceae</taxon>
        <taxon>Chitinophaga</taxon>
    </lineage>
</organism>
<dbReference type="InterPro" id="IPR011990">
    <property type="entry name" value="TPR-like_helical_dom_sf"/>
</dbReference>
<evidence type="ECO:0000256" key="2">
    <source>
        <dbReference type="ARBA" id="ARBA00006275"/>
    </source>
</evidence>
<proteinExistence type="inferred from homology"/>
<evidence type="ECO:0000313" key="9">
    <source>
        <dbReference type="Proteomes" id="UP000249547"/>
    </source>
</evidence>
<dbReference type="InterPro" id="IPR012944">
    <property type="entry name" value="SusD_RagB_dom"/>
</dbReference>
<evidence type="ECO:0000256" key="3">
    <source>
        <dbReference type="ARBA" id="ARBA00022729"/>
    </source>
</evidence>
<dbReference type="PROSITE" id="PS51257">
    <property type="entry name" value="PROKAR_LIPOPROTEIN"/>
    <property type="match status" value="1"/>
</dbReference>
<evidence type="ECO:0000256" key="1">
    <source>
        <dbReference type="ARBA" id="ARBA00004442"/>
    </source>
</evidence>
<comment type="similarity">
    <text evidence="2">Belongs to the SusD family.</text>
</comment>
<evidence type="ECO:0000256" key="4">
    <source>
        <dbReference type="ARBA" id="ARBA00023136"/>
    </source>
</evidence>
<gene>
    <name evidence="8" type="ORF">LX64_01232</name>
</gene>
<evidence type="ECO:0000259" key="7">
    <source>
        <dbReference type="Pfam" id="PF14322"/>
    </source>
</evidence>
<comment type="caution">
    <text evidence="8">The sequence shown here is derived from an EMBL/GenBank/DDBJ whole genome shotgun (WGS) entry which is preliminary data.</text>
</comment>
<feature type="domain" description="SusD-like N-terminal" evidence="7">
    <location>
        <begin position="21"/>
        <end position="224"/>
    </location>
</feature>
<dbReference type="Proteomes" id="UP000249547">
    <property type="component" value="Unassembled WGS sequence"/>
</dbReference>
<dbReference type="InterPro" id="IPR033985">
    <property type="entry name" value="SusD-like_N"/>
</dbReference>
<sequence>MKKYALYILAGGMVAGTGCKKFLETTPDMRTELDTPTKVAELLATAYPKGNYITFAEAMSDNSEDKGTNDGTLVNVQPWRFEDVQDRDQDSPDNYWFQAYSAIAAANHALAVINKQTDKAAAYRASKGEALVARAYAHFMLVTLYAKTYDPATAASYPGVPYITEPETKVVQKYERKTVQYVYEQIEKDLLEGMPLIDDNSYKGAPKYHFTKTAAFAFASRFYLFKKDYAKVLQYANAAFPNGNIKPYLRQVNVASERNKEPLVKRAEYTKATTKANLLLVETTSWWARNLRGYRYGMNRNVLTKTAWSRGVSGGLWGFSFYGSEETLFTPKFEEHFVKEDINANIGIGVNVIPLFTAEEVLFNRIEANIYLGDYAAVLKDMNEFGSLRFIVNDTDNPNYDPVNHVITQDKILAFYKTNDIKLGFIKTILDFRRTEFLQEGMRWFDILRYNLPVEHVSFNLKDRYILGPDDPRRILQIPQESQLSGLEMNPR</sequence>
<reference evidence="8 9" key="1">
    <citation type="submission" date="2018-06" db="EMBL/GenBank/DDBJ databases">
        <title>Genomic Encyclopedia of Archaeal and Bacterial Type Strains, Phase II (KMG-II): from individual species to whole genera.</title>
        <authorList>
            <person name="Goeker M."/>
        </authorList>
    </citation>
    <scope>NUCLEOTIDE SEQUENCE [LARGE SCALE GENOMIC DNA]</scope>
    <source>
        <strain evidence="8 9">DSM 23857</strain>
    </source>
</reference>
<dbReference type="Gene3D" id="1.25.40.390">
    <property type="match status" value="1"/>
</dbReference>